<dbReference type="EMBL" id="VULX01000016">
    <property type="protein sequence ID" value="MSR91855.1"/>
    <property type="molecule type" value="Genomic_DNA"/>
</dbReference>
<dbReference type="GO" id="GO:0005829">
    <property type="term" value="C:cytosol"/>
    <property type="evidence" value="ECO:0007669"/>
    <property type="project" value="TreeGrafter"/>
</dbReference>
<gene>
    <name evidence="6 7" type="primary">csrA</name>
    <name evidence="7" type="ORF">FYJ33_10670</name>
</gene>
<dbReference type="PANTHER" id="PTHR34984">
    <property type="entry name" value="CARBON STORAGE REGULATOR"/>
    <property type="match status" value="1"/>
</dbReference>
<evidence type="ECO:0000256" key="3">
    <source>
        <dbReference type="ARBA" id="ARBA00022795"/>
    </source>
</evidence>
<dbReference type="NCBIfam" id="NF002469">
    <property type="entry name" value="PRK01712.1"/>
    <property type="match status" value="1"/>
</dbReference>
<dbReference type="Proteomes" id="UP000460287">
    <property type="component" value="Unassembled WGS sequence"/>
</dbReference>
<dbReference type="GO" id="GO:0048027">
    <property type="term" value="F:mRNA 5'-UTR binding"/>
    <property type="evidence" value="ECO:0007669"/>
    <property type="project" value="UniProtKB-UniRule"/>
</dbReference>
<keyword evidence="4 6" id="KW-0810">Translation regulation</keyword>
<dbReference type="GO" id="GO:0006109">
    <property type="term" value="P:regulation of carbohydrate metabolic process"/>
    <property type="evidence" value="ECO:0007669"/>
    <property type="project" value="InterPro"/>
</dbReference>
<keyword evidence="1 6" id="KW-0963">Cytoplasm</keyword>
<dbReference type="RefSeq" id="WP_154531750.1">
    <property type="nucleotide sequence ID" value="NZ_VULX01000016.1"/>
</dbReference>
<dbReference type="GO" id="GO:0045947">
    <property type="term" value="P:negative regulation of translational initiation"/>
    <property type="evidence" value="ECO:0007669"/>
    <property type="project" value="UniProtKB-UniRule"/>
</dbReference>
<evidence type="ECO:0000313" key="8">
    <source>
        <dbReference type="Proteomes" id="UP000460287"/>
    </source>
</evidence>
<keyword evidence="3 6" id="KW-1005">Bacterial flagellum biogenesis</keyword>
<evidence type="ECO:0000256" key="2">
    <source>
        <dbReference type="ARBA" id="ARBA00022491"/>
    </source>
</evidence>
<accession>A0A7X2MZB8</accession>
<dbReference type="GO" id="GO:0044781">
    <property type="term" value="P:bacterial-type flagellum organization"/>
    <property type="evidence" value="ECO:0007669"/>
    <property type="project" value="UniProtKB-KW"/>
</dbReference>
<keyword evidence="8" id="KW-1185">Reference proteome</keyword>
<comment type="function">
    <text evidence="6">A translational regulator that binds mRNA to regulate translation initiation and/or mRNA stability. Usually binds in the 5'-UTR at or near the Shine-Dalgarno sequence preventing ribosome-binding, thus repressing translation. Its main target seems to be the major flagellin gene, while its function is anatagonized by FliW.</text>
</comment>
<evidence type="ECO:0000256" key="5">
    <source>
        <dbReference type="ARBA" id="ARBA00022884"/>
    </source>
</evidence>
<evidence type="ECO:0000256" key="1">
    <source>
        <dbReference type="ARBA" id="ARBA00022490"/>
    </source>
</evidence>
<dbReference type="SUPFAM" id="SSF117130">
    <property type="entry name" value="CsrA-like"/>
    <property type="match status" value="1"/>
</dbReference>
<dbReference type="AlphaFoldDB" id="A0A7X2MZB8"/>
<dbReference type="PANTHER" id="PTHR34984:SF1">
    <property type="entry name" value="CARBON STORAGE REGULATOR"/>
    <property type="match status" value="1"/>
</dbReference>
<dbReference type="InterPro" id="IPR003751">
    <property type="entry name" value="CsrA"/>
</dbReference>
<sequence>MLVITRKKGESILIGDDIEVTVSKIDDGSVKLAISAPKDITILRKEIYKQVEDENKNAVNLNLDVLKNIKK</sequence>
<proteinExistence type="inferred from homology"/>
<keyword evidence="5 6" id="KW-0694">RNA-binding</keyword>
<name>A0A7X2MZB8_9CLOT</name>
<evidence type="ECO:0000256" key="6">
    <source>
        <dbReference type="HAMAP-Rule" id="MF_00167"/>
    </source>
</evidence>
<dbReference type="InterPro" id="IPR036107">
    <property type="entry name" value="CsrA_sf"/>
</dbReference>
<dbReference type="HAMAP" id="MF_00167">
    <property type="entry name" value="CsrA"/>
    <property type="match status" value="1"/>
</dbReference>
<dbReference type="Pfam" id="PF02599">
    <property type="entry name" value="CsrA"/>
    <property type="match status" value="1"/>
</dbReference>
<dbReference type="NCBIfam" id="TIGR00202">
    <property type="entry name" value="csrA"/>
    <property type="match status" value="1"/>
</dbReference>
<evidence type="ECO:0000256" key="4">
    <source>
        <dbReference type="ARBA" id="ARBA00022845"/>
    </source>
</evidence>
<dbReference type="GO" id="GO:0006402">
    <property type="term" value="P:mRNA catabolic process"/>
    <property type="evidence" value="ECO:0007669"/>
    <property type="project" value="InterPro"/>
</dbReference>
<keyword evidence="2 6" id="KW-0678">Repressor</keyword>
<comment type="subunit">
    <text evidence="6">Homodimer; the beta-strands of each monomer intercalate to form a hydrophobic core, while the alpha-helices form wings that extend away from the core.</text>
</comment>
<organism evidence="7 8">
    <name type="scientific">Inconstantimicrobium porci</name>
    <dbReference type="NCBI Taxonomy" id="2652291"/>
    <lineage>
        <taxon>Bacteria</taxon>
        <taxon>Bacillati</taxon>
        <taxon>Bacillota</taxon>
        <taxon>Clostridia</taxon>
        <taxon>Eubacteriales</taxon>
        <taxon>Clostridiaceae</taxon>
        <taxon>Inconstantimicrobium</taxon>
    </lineage>
</organism>
<reference evidence="7 8" key="1">
    <citation type="submission" date="2019-08" db="EMBL/GenBank/DDBJ databases">
        <title>In-depth cultivation of the pig gut microbiome towards novel bacterial diversity and tailored functional studies.</title>
        <authorList>
            <person name="Wylensek D."/>
            <person name="Hitch T.C.A."/>
            <person name="Clavel T."/>
        </authorList>
    </citation>
    <scope>NUCLEOTIDE SEQUENCE [LARGE SCALE GENOMIC DNA]</scope>
    <source>
        <strain evidence="7 8">WCA-383-APC-5B</strain>
    </source>
</reference>
<evidence type="ECO:0000313" key="7">
    <source>
        <dbReference type="EMBL" id="MSR91855.1"/>
    </source>
</evidence>
<comment type="similarity">
    <text evidence="6">Belongs to the CsrA/RsmA family.</text>
</comment>
<protein>
    <recommendedName>
        <fullName evidence="6">Translational regulator CsrA</fullName>
    </recommendedName>
</protein>
<dbReference type="FunFam" id="2.60.40.4380:FF:000002">
    <property type="entry name" value="Translational regulator CsrA"/>
    <property type="match status" value="1"/>
</dbReference>
<comment type="subcellular location">
    <subcellularLocation>
        <location evidence="6">Cytoplasm</location>
    </subcellularLocation>
</comment>
<dbReference type="Gene3D" id="2.60.40.4380">
    <property type="entry name" value="Translational regulator CsrA"/>
    <property type="match status" value="1"/>
</dbReference>
<comment type="caution">
    <text evidence="7">The sequence shown here is derived from an EMBL/GenBank/DDBJ whole genome shotgun (WGS) entry which is preliminary data.</text>
</comment>
<dbReference type="GO" id="GO:1902208">
    <property type="term" value="P:regulation of bacterial-type flagellum assembly"/>
    <property type="evidence" value="ECO:0007669"/>
    <property type="project" value="UniProtKB-UniRule"/>
</dbReference>